<dbReference type="AlphaFoldDB" id="A0A1L0C1L4"/>
<evidence type="ECO:0000256" key="1">
    <source>
        <dbReference type="SAM" id="SignalP"/>
    </source>
</evidence>
<keyword evidence="1" id="KW-0732">Signal</keyword>
<reference evidence="2 3" key="1">
    <citation type="submission" date="2016-10" db="EMBL/GenBank/DDBJ databases">
        <authorList>
            <person name="de Groot N.N."/>
        </authorList>
    </citation>
    <scope>NUCLEOTIDE SEQUENCE [LARGE SCALE GENOMIC DNA]</scope>
    <source>
        <strain evidence="2 3">PYCC 4715</strain>
    </source>
</reference>
<organism evidence="2 3">
    <name type="scientific">Sungouiella intermedia</name>
    <dbReference type="NCBI Taxonomy" id="45354"/>
    <lineage>
        <taxon>Eukaryota</taxon>
        <taxon>Fungi</taxon>
        <taxon>Dikarya</taxon>
        <taxon>Ascomycota</taxon>
        <taxon>Saccharomycotina</taxon>
        <taxon>Pichiomycetes</taxon>
        <taxon>Metschnikowiaceae</taxon>
        <taxon>Sungouiella</taxon>
    </lineage>
</organism>
<evidence type="ECO:0000313" key="2">
    <source>
        <dbReference type="EMBL" id="SGZ57395.1"/>
    </source>
</evidence>
<accession>A0A1L0C1L4</accession>
<protein>
    <submittedName>
        <fullName evidence="2">CIC11C00000002877</fullName>
    </submittedName>
</protein>
<gene>
    <name evidence="2" type="ORF">SAMEA4029009_CIC11G00000002877</name>
</gene>
<dbReference type="Proteomes" id="UP000182259">
    <property type="component" value="Chromosome V"/>
</dbReference>
<feature type="signal peptide" evidence="1">
    <location>
        <begin position="1"/>
        <end position="24"/>
    </location>
</feature>
<proteinExistence type="predicted"/>
<evidence type="ECO:0000313" key="3">
    <source>
        <dbReference type="Proteomes" id="UP000182259"/>
    </source>
</evidence>
<dbReference type="EMBL" id="LT635768">
    <property type="protein sequence ID" value="SGZ57395.1"/>
    <property type="molecule type" value="Genomic_DNA"/>
</dbReference>
<feature type="chain" id="PRO_5012476250" evidence="1">
    <location>
        <begin position="25"/>
        <end position="281"/>
    </location>
</feature>
<name>A0A1L0C1L4_9ASCO</name>
<sequence length="281" mass="31480">MVSSTIVILRFVSFFVSLSKVTEAQINSSPCLSQENQLVVYPLVPRDDDWKSFNFRSILQSPKNALRAESGDPPGSSSQTFIVPSRSTLRDSDRFFKSKDNIIKLEDTNEVIYYDEDSQKWYLHLYNKENDGILEENTQKVPVSWCLDMTDGNEGYISPLIEIELTSGGSSGISGGFAGLGQYKGDILKLAFGVSLSTSVKFSGGVTCIVKAGQYGQVFIQPYVYKVPKGKRVQVQFKKGKGLVEKGKWEKTESYNRYWIRPPMVECAVSYHSLLCTGFFS</sequence>